<dbReference type="EMBL" id="AHFK01000001">
    <property type="protein sequence ID" value="EOQ22595.1"/>
    <property type="molecule type" value="Genomic_DNA"/>
</dbReference>
<name>A0A9W5RCM9_BACCE</name>
<proteinExistence type="predicted"/>
<evidence type="ECO:0000313" key="1">
    <source>
        <dbReference type="EMBL" id="EOQ22595.1"/>
    </source>
</evidence>
<dbReference type="Proteomes" id="UP000014028">
    <property type="component" value="Unassembled WGS sequence"/>
</dbReference>
<accession>A0A9W5RCM9</accession>
<comment type="caution">
    <text evidence="1">The sequence shown here is derived from an EMBL/GenBank/DDBJ whole genome shotgun (WGS) entry which is preliminary data.</text>
</comment>
<reference evidence="1 2" key="1">
    <citation type="submission" date="2012-12" db="EMBL/GenBank/DDBJ databases">
        <title>The Genome Sequence of Bacillus cereus VD184.</title>
        <authorList>
            <consortium name="The Broad Institute Genome Sequencing Platform"/>
            <consortium name="The Broad Institute Genome Sequencing Center for Infectious Disease"/>
            <person name="Feldgarden M."/>
            <person name="Van der Auwera G.A."/>
            <person name="Mahillon J."/>
            <person name="Duprez V."/>
            <person name="Timmery S."/>
            <person name="Mattelet C."/>
            <person name="Dierick K."/>
            <person name="Sun M."/>
            <person name="Yu Z."/>
            <person name="Zhu L."/>
            <person name="Hu X."/>
            <person name="Shank E.B."/>
            <person name="Swiecicka I."/>
            <person name="Hansen B.M."/>
            <person name="Andrup L."/>
            <person name="Walker B."/>
            <person name="Young S.K."/>
            <person name="Zeng Q."/>
            <person name="Gargeya S."/>
            <person name="Fitzgerald M."/>
            <person name="Haas B."/>
            <person name="Abouelleil A."/>
            <person name="Alvarado L."/>
            <person name="Arachchi H.M."/>
            <person name="Berlin A.M."/>
            <person name="Chapman S.B."/>
            <person name="Dewar J."/>
            <person name="Goldberg J."/>
            <person name="Griggs A."/>
            <person name="Gujja S."/>
            <person name="Hansen M."/>
            <person name="Howarth C."/>
            <person name="Imamovic A."/>
            <person name="Larimer J."/>
            <person name="McCowan C."/>
            <person name="Murphy C."/>
            <person name="Neiman D."/>
            <person name="Pearson M."/>
            <person name="Priest M."/>
            <person name="Roberts A."/>
            <person name="Saif S."/>
            <person name="Shea T."/>
            <person name="Sisk P."/>
            <person name="Sykes S."/>
            <person name="Wortman J."/>
            <person name="Nusbaum C."/>
            <person name="Birren B."/>
        </authorList>
    </citation>
    <scope>NUCLEOTIDE SEQUENCE [LARGE SCALE GENOMIC DNA]</scope>
    <source>
        <strain evidence="1 2">VD184</strain>
    </source>
</reference>
<protein>
    <submittedName>
        <fullName evidence="1">Uncharacterized protein</fullName>
    </submittedName>
</protein>
<organism evidence="1 2">
    <name type="scientific">Bacillus cereus VD184</name>
    <dbReference type="NCBI Taxonomy" id="1053242"/>
    <lineage>
        <taxon>Bacteria</taxon>
        <taxon>Bacillati</taxon>
        <taxon>Bacillota</taxon>
        <taxon>Bacilli</taxon>
        <taxon>Bacillales</taxon>
        <taxon>Bacillaceae</taxon>
        <taxon>Bacillus</taxon>
        <taxon>Bacillus cereus group</taxon>
    </lineage>
</organism>
<sequence>MVHLQVINGIKKKQTDYYSIYNRMYIKCLEQGVQEGEGYNKDTLKKIIFTGVRMFNLLICKEHEYGMLMKLFQSADNMKYMMSLLTPKEFMNIFPIDKEYDGHTYQTKDYYSTIEQLSKMDMDKPIGDELDEFLWNYWNWKDIAEFQCNIVSLISAIRKVNGQKDLMEQFCEEYSIDMYTMGTNYQGKEVIVNHTTGEAQEVIRKRPRYLQPVRNEK</sequence>
<dbReference type="RefSeq" id="WP_016121480.1">
    <property type="nucleotide sequence ID" value="NZ_KB976817.1"/>
</dbReference>
<dbReference type="AlphaFoldDB" id="A0A9W5RCM9"/>
<evidence type="ECO:0000313" key="2">
    <source>
        <dbReference type="Proteomes" id="UP000014028"/>
    </source>
</evidence>
<gene>
    <name evidence="1" type="ORF">IKC_06359</name>
</gene>